<sequence length="239" mass="27500">MTEFFVAYIYLSRTLWLAYGSLNLISYILKKIHCEKYFHGIDPTWTAVVVAIVAGPFSYLQSRTEVFVQFYYFLFTFMANEDNELEAFFAAALYAFTIGTIPLLFGFLPDSFFTCRWFKTFHLNRNRRTSIQPSSYLNNNFKNRWALQLSLFSFKKTDISTQGGSVYKKHLGISQHGADCYVKWRSGAHVQPPIQLITSPQPCAFGKVNMQLGFIQITQGSNASPWYITDVESCKHVCL</sequence>
<keyword evidence="1" id="KW-0472">Membrane</keyword>
<evidence type="ECO:0000313" key="2">
    <source>
        <dbReference type="EMBL" id="OQR95595.1"/>
    </source>
</evidence>
<dbReference type="EMBL" id="JNBS01002077">
    <property type="protein sequence ID" value="OQR95595.1"/>
    <property type="molecule type" value="Genomic_DNA"/>
</dbReference>
<dbReference type="Proteomes" id="UP000243217">
    <property type="component" value="Unassembled WGS sequence"/>
</dbReference>
<keyword evidence="3" id="KW-1185">Reference proteome</keyword>
<organism evidence="2 3">
    <name type="scientific">Thraustotheca clavata</name>
    <dbReference type="NCBI Taxonomy" id="74557"/>
    <lineage>
        <taxon>Eukaryota</taxon>
        <taxon>Sar</taxon>
        <taxon>Stramenopiles</taxon>
        <taxon>Oomycota</taxon>
        <taxon>Saprolegniomycetes</taxon>
        <taxon>Saprolegniales</taxon>
        <taxon>Achlyaceae</taxon>
        <taxon>Thraustotheca</taxon>
    </lineage>
</organism>
<keyword evidence="1" id="KW-1133">Transmembrane helix</keyword>
<accession>A0A1V9ZC69</accession>
<feature type="transmembrane region" description="Helical" evidence="1">
    <location>
        <begin position="87"/>
        <end position="108"/>
    </location>
</feature>
<comment type="caution">
    <text evidence="2">The sequence shown here is derived from an EMBL/GenBank/DDBJ whole genome shotgun (WGS) entry which is preliminary data.</text>
</comment>
<name>A0A1V9ZC69_9STRA</name>
<keyword evidence="1" id="KW-0812">Transmembrane</keyword>
<protein>
    <recommendedName>
        <fullName evidence="4">Transmembrane protein</fullName>
    </recommendedName>
</protein>
<reference evidence="2 3" key="1">
    <citation type="journal article" date="2014" name="Genome Biol. Evol.">
        <title>The secreted proteins of Achlya hypogyna and Thraustotheca clavata identify the ancestral oomycete secretome and reveal gene acquisitions by horizontal gene transfer.</title>
        <authorList>
            <person name="Misner I."/>
            <person name="Blouin N."/>
            <person name="Leonard G."/>
            <person name="Richards T.A."/>
            <person name="Lane C.E."/>
        </authorList>
    </citation>
    <scope>NUCLEOTIDE SEQUENCE [LARGE SCALE GENOMIC DNA]</scope>
    <source>
        <strain evidence="2 3">ATCC 34112</strain>
    </source>
</reference>
<feature type="transmembrane region" description="Helical" evidence="1">
    <location>
        <begin position="6"/>
        <end position="29"/>
    </location>
</feature>
<evidence type="ECO:0000256" key="1">
    <source>
        <dbReference type="SAM" id="Phobius"/>
    </source>
</evidence>
<gene>
    <name evidence="2" type="ORF">THRCLA_22105</name>
</gene>
<evidence type="ECO:0008006" key="4">
    <source>
        <dbReference type="Google" id="ProtNLM"/>
    </source>
</evidence>
<evidence type="ECO:0000313" key="3">
    <source>
        <dbReference type="Proteomes" id="UP000243217"/>
    </source>
</evidence>
<proteinExistence type="predicted"/>
<feature type="transmembrane region" description="Helical" evidence="1">
    <location>
        <begin position="41"/>
        <end position="60"/>
    </location>
</feature>
<dbReference type="AlphaFoldDB" id="A0A1V9ZC69"/>